<dbReference type="Proteomes" id="UP001193389">
    <property type="component" value="Chromosome"/>
</dbReference>
<dbReference type="KEGG" id="anf:AQPE_1886"/>
<dbReference type="SUPFAM" id="SSF53822">
    <property type="entry name" value="Periplasmic binding protein-like I"/>
    <property type="match status" value="1"/>
</dbReference>
<dbReference type="Pfam" id="PF00356">
    <property type="entry name" value="LacI"/>
    <property type="match status" value="1"/>
</dbReference>
<evidence type="ECO:0000256" key="3">
    <source>
        <dbReference type="ARBA" id="ARBA00023163"/>
    </source>
</evidence>
<dbReference type="InterPro" id="IPR000843">
    <property type="entry name" value="HTH_LacI"/>
</dbReference>
<keyword evidence="2" id="KW-0238">DNA-binding</keyword>
<proteinExistence type="predicted"/>
<dbReference type="InterPro" id="IPR010982">
    <property type="entry name" value="Lambda_DNA-bd_dom_sf"/>
</dbReference>
<protein>
    <submittedName>
        <fullName evidence="5">LacI family transcriptional regulator</fullName>
    </submittedName>
</protein>
<dbReference type="PROSITE" id="PS50932">
    <property type="entry name" value="HTH_LACI_2"/>
    <property type="match status" value="1"/>
</dbReference>
<evidence type="ECO:0000313" key="6">
    <source>
        <dbReference type="Proteomes" id="UP001193389"/>
    </source>
</evidence>
<dbReference type="Gene3D" id="1.10.260.40">
    <property type="entry name" value="lambda repressor-like DNA-binding domains"/>
    <property type="match status" value="1"/>
</dbReference>
<dbReference type="CDD" id="cd01392">
    <property type="entry name" value="HTH_LacI"/>
    <property type="match status" value="1"/>
</dbReference>
<reference evidence="5" key="1">
    <citation type="journal article" date="2020" name="Int. J. Syst. Evol. Microbiol.">
        <title>Aquipluma nitroreducens gen. nov. sp. nov., a novel facultatively anaerobic bacterium isolated from a freshwater lake.</title>
        <authorList>
            <person name="Watanabe M."/>
            <person name="Kojima H."/>
            <person name="Fukui M."/>
        </authorList>
    </citation>
    <scope>NUCLEOTIDE SEQUENCE</scope>
    <source>
        <strain evidence="5">MeG22</strain>
    </source>
</reference>
<evidence type="ECO:0000256" key="2">
    <source>
        <dbReference type="ARBA" id="ARBA00023125"/>
    </source>
</evidence>
<dbReference type="GO" id="GO:0003700">
    <property type="term" value="F:DNA-binding transcription factor activity"/>
    <property type="evidence" value="ECO:0007669"/>
    <property type="project" value="TreeGrafter"/>
</dbReference>
<dbReference type="PANTHER" id="PTHR30146:SF109">
    <property type="entry name" value="HTH-TYPE TRANSCRIPTIONAL REGULATOR GALS"/>
    <property type="match status" value="1"/>
</dbReference>
<accession>A0A5K7S8E6</accession>
<dbReference type="SUPFAM" id="SSF47413">
    <property type="entry name" value="lambda repressor-like DNA-binding domains"/>
    <property type="match status" value="1"/>
</dbReference>
<sequence>MQRGKSHVSLKDIAREIGVSISTVSRALNNHPDISPEVTRKVQKLAAELNYTPNPLAMGLLKQATRMIGVIVPDLVTHFYSSIISGIEDIAEQKGYYILIASSNETLQKEIKAVENLMKTRVEGLIVCLSQETKNYEHFDRLINNNIPLVFFDRVCRTGEVPSVVVDNVDAAQKITKHFYKNGFRRIAYIAGPDHLNISQERTQGYISGLKSCGLGFHPELLVKCNLSSKDAIKATAQLLNLPERPDAIFGINDTVAFAAMKEIKRQGFRIPEDVALVGFTDEFHSTVVDPALTSITHPTFEIGQEAARLFFRCVENPEAKATQVILNTKLVIRKSSVK</sequence>
<dbReference type="CDD" id="cd06267">
    <property type="entry name" value="PBP1_LacI_sugar_binding-like"/>
    <property type="match status" value="1"/>
</dbReference>
<organism evidence="5 6">
    <name type="scientific">Aquipluma nitroreducens</name>
    <dbReference type="NCBI Taxonomy" id="2010828"/>
    <lineage>
        <taxon>Bacteria</taxon>
        <taxon>Pseudomonadati</taxon>
        <taxon>Bacteroidota</taxon>
        <taxon>Bacteroidia</taxon>
        <taxon>Marinilabiliales</taxon>
        <taxon>Prolixibacteraceae</taxon>
        <taxon>Aquipluma</taxon>
    </lineage>
</organism>
<keyword evidence="6" id="KW-1185">Reference proteome</keyword>
<name>A0A5K7S8E6_9BACT</name>
<keyword evidence="3" id="KW-0804">Transcription</keyword>
<gene>
    <name evidence="5" type="ORF">AQPE_1886</name>
</gene>
<dbReference type="InterPro" id="IPR001761">
    <property type="entry name" value="Peripla_BP/Lac1_sug-bd_dom"/>
</dbReference>
<dbReference type="EMBL" id="AP018694">
    <property type="protein sequence ID" value="BBE17729.1"/>
    <property type="molecule type" value="Genomic_DNA"/>
</dbReference>
<dbReference type="AlphaFoldDB" id="A0A5K7S8E6"/>
<evidence type="ECO:0000259" key="4">
    <source>
        <dbReference type="PROSITE" id="PS50932"/>
    </source>
</evidence>
<dbReference type="RefSeq" id="WP_318350707.1">
    <property type="nucleotide sequence ID" value="NZ_AP018694.1"/>
</dbReference>
<dbReference type="SMART" id="SM00354">
    <property type="entry name" value="HTH_LACI"/>
    <property type="match status" value="1"/>
</dbReference>
<dbReference type="InterPro" id="IPR028082">
    <property type="entry name" value="Peripla_BP_I"/>
</dbReference>
<dbReference type="GO" id="GO:0000976">
    <property type="term" value="F:transcription cis-regulatory region binding"/>
    <property type="evidence" value="ECO:0007669"/>
    <property type="project" value="TreeGrafter"/>
</dbReference>
<keyword evidence="1" id="KW-0805">Transcription regulation</keyword>
<dbReference type="Pfam" id="PF00532">
    <property type="entry name" value="Peripla_BP_1"/>
    <property type="match status" value="1"/>
</dbReference>
<evidence type="ECO:0000256" key="1">
    <source>
        <dbReference type="ARBA" id="ARBA00023015"/>
    </source>
</evidence>
<dbReference type="Gene3D" id="3.40.50.2300">
    <property type="match status" value="2"/>
</dbReference>
<dbReference type="PANTHER" id="PTHR30146">
    <property type="entry name" value="LACI-RELATED TRANSCRIPTIONAL REPRESSOR"/>
    <property type="match status" value="1"/>
</dbReference>
<feature type="domain" description="HTH lacI-type" evidence="4">
    <location>
        <begin position="8"/>
        <end position="62"/>
    </location>
</feature>
<evidence type="ECO:0000313" key="5">
    <source>
        <dbReference type="EMBL" id="BBE17729.1"/>
    </source>
</evidence>